<organism evidence="1">
    <name type="scientific">marine sediment metagenome</name>
    <dbReference type="NCBI Taxonomy" id="412755"/>
    <lineage>
        <taxon>unclassified sequences</taxon>
        <taxon>metagenomes</taxon>
        <taxon>ecological metagenomes</taxon>
    </lineage>
</organism>
<gene>
    <name evidence="1" type="ORF">S01H1_32913</name>
</gene>
<dbReference type="AlphaFoldDB" id="X0UMD2"/>
<proteinExistence type="predicted"/>
<dbReference type="EMBL" id="BARS01020409">
    <property type="protein sequence ID" value="GAG06929.1"/>
    <property type="molecule type" value="Genomic_DNA"/>
</dbReference>
<protein>
    <submittedName>
        <fullName evidence="1">Uncharacterized protein</fullName>
    </submittedName>
</protein>
<evidence type="ECO:0000313" key="1">
    <source>
        <dbReference type="EMBL" id="GAG06929.1"/>
    </source>
</evidence>
<accession>X0UMD2</accession>
<feature type="non-terminal residue" evidence="1">
    <location>
        <position position="50"/>
    </location>
</feature>
<comment type="caution">
    <text evidence="1">The sequence shown here is derived from an EMBL/GenBank/DDBJ whole genome shotgun (WGS) entry which is preliminary data.</text>
</comment>
<name>X0UMD2_9ZZZZ</name>
<sequence length="50" mass="5618">MLTLSQTFIKNDKPVVASAILLNSYNSTLDLTHLPDINQISWSDPKTEML</sequence>
<reference evidence="1" key="1">
    <citation type="journal article" date="2014" name="Front. Microbiol.">
        <title>High frequency of phylogenetically diverse reductive dehalogenase-homologous genes in deep subseafloor sedimentary metagenomes.</title>
        <authorList>
            <person name="Kawai M."/>
            <person name="Futagami T."/>
            <person name="Toyoda A."/>
            <person name="Takaki Y."/>
            <person name="Nishi S."/>
            <person name="Hori S."/>
            <person name="Arai W."/>
            <person name="Tsubouchi T."/>
            <person name="Morono Y."/>
            <person name="Uchiyama I."/>
            <person name="Ito T."/>
            <person name="Fujiyama A."/>
            <person name="Inagaki F."/>
            <person name="Takami H."/>
        </authorList>
    </citation>
    <scope>NUCLEOTIDE SEQUENCE</scope>
    <source>
        <strain evidence="1">Expedition CK06-06</strain>
    </source>
</reference>